<dbReference type="PANTHER" id="PTHR36848:SF2">
    <property type="entry name" value="SECRETED PROTEIN"/>
    <property type="match status" value="1"/>
</dbReference>
<reference evidence="3 4" key="1">
    <citation type="submission" date="2020-08" db="EMBL/GenBank/DDBJ databases">
        <title>Genome public.</title>
        <authorList>
            <person name="Liu C."/>
            <person name="Sun Q."/>
        </authorList>
    </citation>
    <scope>NUCLEOTIDE SEQUENCE [LARGE SCALE GENOMIC DNA]</scope>
    <source>
        <strain evidence="3 4">NSJ-27</strain>
    </source>
</reference>
<dbReference type="Gene3D" id="2.60.120.260">
    <property type="entry name" value="Galactose-binding domain-like"/>
    <property type="match status" value="1"/>
</dbReference>
<keyword evidence="1" id="KW-0812">Transmembrane</keyword>
<accession>A0ABR7IPR7</accession>
<dbReference type="Pfam" id="PF17132">
    <property type="entry name" value="Glyco_hydro_106"/>
    <property type="match status" value="1"/>
</dbReference>
<dbReference type="Pfam" id="PF07554">
    <property type="entry name" value="FIVAR"/>
    <property type="match status" value="3"/>
</dbReference>
<organism evidence="3 4">
    <name type="scientific">Clostridium facile</name>
    <dbReference type="NCBI Taxonomy" id="2763035"/>
    <lineage>
        <taxon>Bacteria</taxon>
        <taxon>Bacillati</taxon>
        <taxon>Bacillota</taxon>
        <taxon>Clostridia</taxon>
        <taxon>Eubacteriales</taxon>
        <taxon>Clostridiaceae</taxon>
        <taxon>Clostridium</taxon>
    </lineage>
</organism>
<feature type="transmembrane region" description="Helical" evidence="1">
    <location>
        <begin position="1476"/>
        <end position="1495"/>
    </location>
</feature>
<protein>
    <submittedName>
        <fullName evidence="3">FIVAR domain-containing protein</fullName>
    </submittedName>
</protein>
<dbReference type="EMBL" id="JACOQK010000001">
    <property type="protein sequence ID" value="MBC5787129.1"/>
    <property type="molecule type" value="Genomic_DNA"/>
</dbReference>
<name>A0ABR7IPR7_9CLOT</name>
<evidence type="ECO:0000256" key="1">
    <source>
        <dbReference type="SAM" id="Phobius"/>
    </source>
</evidence>
<evidence type="ECO:0000313" key="3">
    <source>
        <dbReference type="EMBL" id="MBC5787129.1"/>
    </source>
</evidence>
<feature type="chain" id="PRO_5045560476" evidence="2">
    <location>
        <begin position="30"/>
        <end position="1501"/>
    </location>
</feature>
<evidence type="ECO:0000313" key="4">
    <source>
        <dbReference type="Proteomes" id="UP000649151"/>
    </source>
</evidence>
<dbReference type="Gene3D" id="1.20.1270.90">
    <property type="entry name" value="AF1782-like"/>
    <property type="match status" value="3"/>
</dbReference>
<dbReference type="RefSeq" id="WP_186996215.1">
    <property type="nucleotide sequence ID" value="NZ_JACOQK010000001.1"/>
</dbReference>
<dbReference type="PANTHER" id="PTHR36848">
    <property type="entry name" value="DNA-BINDING PROTEIN (PUTATIVE SECRETED PROTEIN)-RELATED"/>
    <property type="match status" value="1"/>
</dbReference>
<keyword evidence="4" id="KW-1185">Reference proteome</keyword>
<comment type="caution">
    <text evidence="3">The sequence shown here is derived from an EMBL/GenBank/DDBJ whole genome shotgun (WGS) entry which is preliminary data.</text>
</comment>
<evidence type="ECO:0000256" key="2">
    <source>
        <dbReference type="SAM" id="SignalP"/>
    </source>
</evidence>
<keyword evidence="2" id="KW-0732">Signal</keyword>
<gene>
    <name evidence="3" type="ORF">H8Z77_03705</name>
</gene>
<dbReference type="Proteomes" id="UP000649151">
    <property type="component" value="Unassembled WGS sequence"/>
</dbReference>
<keyword evidence="1" id="KW-0472">Membrane</keyword>
<sequence length="1501" mass="168000">MKRRRLLSLGLVLAMSTSILIGNFSTATAEGASSDFYNQLVNHYTAPDIENRTEVRWWMAEGAHTDETLEEEVQAIYDAGFRGIELCQLDNGNINAGDYGYGSDQWNHDFHLVMNKALDLGMTLGLTSGTNWNTTNVPGLDPDSQAANQCVFQLNEQLTAGTSRTGAIPTNGDLREKATFIGAYAYKKTGNNPITQDYRVIQTRENSSDPHTFTIETDVILDKQNTGLCFGAKDKNNFLMWQINTLDGGNGKVLLRPHVCKNGQWVDTKNLDVTKAIGYNASEIFGKKIHMKIEVKDGKTIDTYFNGSDTSAVTYNIPTDKTGDFTLGKLMFRHNIKYANGTEELGRYDNIIVKDAAGTVIFEEDFEDPSDTGFDGGEVVDGMFQAGLKQVEGEVNSAIELDSNNIIDVTDQVVLNEDNRTGTLDWTAPDNGDYILMYYWQQGTAQESKPATKPSYCINYFDQEGVNATKEYWMEHVLNDPALNEKIKQGDVQLFMDSLEYTTGKGFANWSDDFAEEFKARKGYDITPYLILGVGLPQPKGIDWHPEVFGTYNLDDANLGQRILNDFHDVQTELYMENLLIPLRDWLHKFGIKLRVQISYGKYLEISEPSMAVDYPETERYNQANQLDMYRLWSGGAHLENKILSSETGAHADYSYAYDYQTLMQEAYVQFAAGVSRMNWHVWTSQWAPKSVGINWPGFQSISSLPVFGLREPGYSEYKEFNDHLGRVQQLLREGKSRTDIGMVHMKYGELILAPSVSGKQKHQNWLLRHEVMPGYFQSTELQDHGYTYDYFSPEFFNSEDVYFDTETQTLELAGYKALVLYENWLTLDGAQAILDYAKQGLKVVIQDNAAVQTPYNDGNDEQLKAIIEELKTLPTVKSVASADDVYEALQELGVDPYSEFAEENYQLLTQVRQDGDNMYLYAYNYCNDKYCGENHTTGMGHGLNAQTEIKMDGTFIPYYIDAWSGEVTEVSNYRYEDGKTVFPISLDYGDVALYAFEPVEQEKLHVVSTDADKTYTMNDKIVVRATESGDSTTKLSNGTEVQYTFDVPQPYDITNWNLTVESWTPGEEIFRTEEVLGLTTTEHTIATVKTNTNVTLDKLTTWDQIPEIGKSISGKGYYSATFHWDGNANGAYLDFGNLVQSMQLTINGKKTADVNMNNPVIDISDYLVKGENTIEMEYSSNLTNVQLDRGAIKEKEKTQNMEGYSVKYRSYGPTQARIIPYVEQTIKVTSPTEVNKNILNSVITYAEQAKANGEYDNAIESVQKSFDKALADAKTIAENSAATQAEVDEAWQTLLNEIHKLGFIAGDKTELASLIAAAEEINRELDRYMESGKAEFIAVLETAQTVYKNGDAMQEEINGVADDLLNAMLNLRFKADKSILEEVIEEANKIDASAYTTESYAVLTTAINEAKTVLENENASQEEVDAAVTNVQSAMDGLMVVKGTENETLTTNNNTIQTGQENTTTKTSAAKTGDFAPIAGIAVLAVAGITLFICRKNNNF</sequence>
<dbReference type="InterPro" id="IPR053161">
    <property type="entry name" value="Ulvan_degrading_GH"/>
</dbReference>
<feature type="signal peptide" evidence="2">
    <location>
        <begin position="1"/>
        <end position="29"/>
    </location>
</feature>
<dbReference type="SUPFAM" id="SSF49785">
    <property type="entry name" value="Galactose-binding domain-like"/>
    <property type="match status" value="1"/>
</dbReference>
<proteinExistence type="predicted"/>
<dbReference type="InterPro" id="IPR008979">
    <property type="entry name" value="Galactose-bd-like_sf"/>
</dbReference>
<keyword evidence="1" id="KW-1133">Transmembrane helix</keyword>